<dbReference type="PIRSF" id="PIRSF000887">
    <property type="entry name" value="Pesterase_MJ0037"/>
    <property type="match status" value="1"/>
</dbReference>
<evidence type="ECO:0000313" key="3">
    <source>
        <dbReference type="Proteomes" id="UP000199564"/>
    </source>
</evidence>
<dbReference type="Gene3D" id="3.60.21.10">
    <property type="match status" value="1"/>
</dbReference>
<organism evidence="2 3">
    <name type="scientific">Algoriphagus ornithinivorans</name>
    <dbReference type="NCBI Taxonomy" id="226506"/>
    <lineage>
        <taxon>Bacteria</taxon>
        <taxon>Pseudomonadati</taxon>
        <taxon>Bacteroidota</taxon>
        <taxon>Cytophagia</taxon>
        <taxon>Cytophagales</taxon>
        <taxon>Cyclobacteriaceae</taxon>
        <taxon>Algoriphagus</taxon>
    </lineage>
</organism>
<name>A0A1I5CXU5_9BACT</name>
<dbReference type="InterPro" id="IPR024173">
    <property type="entry name" value="Pesterase_MJ0037-like"/>
</dbReference>
<evidence type="ECO:0000313" key="2">
    <source>
        <dbReference type="EMBL" id="SFN91779.1"/>
    </source>
</evidence>
<dbReference type="RefSeq" id="WP_245756364.1">
    <property type="nucleotide sequence ID" value="NZ_FOVW01000002.1"/>
</dbReference>
<dbReference type="EMBL" id="FOVW01000002">
    <property type="protein sequence ID" value="SFN91779.1"/>
    <property type="molecule type" value="Genomic_DNA"/>
</dbReference>
<protein>
    <submittedName>
        <fullName evidence="2">Putative phosphoesterase</fullName>
    </submittedName>
</protein>
<gene>
    <name evidence="2" type="ORF">SAMN04488519_102437</name>
</gene>
<dbReference type="SUPFAM" id="SSF56300">
    <property type="entry name" value="Metallo-dependent phosphatases"/>
    <property type="match status" value="1"/>
</dbReference>
<dbReference type="InterPro" id="IPR004843">
    <property type="entry name" value="Calcineurin-like_PHP"/>
</dbReference>
<dbReference type="STRING" id="226506.SAMN04488519_102437"/>
<dbReference type="PANTHER" id="PTHR39323">
    <property type="entry name" value="BLR1149 PROTEIN"/>
    <property type="match status" value="1"/>
</dbReference>
<dbReference type="GO" id="GO:0016787">
    <property type="term" value="F:hydrolase activity"/>
    <property type="evidence" value="ECO:0007669"/>
    <property type="project" value="InterPro"/>
</dbReference>
<dbReference type="AlphaFoldDB" id="A0A1I5CXU5"/>
<proteinExistence type="predicted"/>
<dbReference type="InterPro" id="IPR026336">
    <property type="entry name" value="PdeM-like"/>
</dbReference>
<reference evidence="3" key="1">
    <citation type="submission" date="2016-10" db="EMBL/GenBank/DDBJ databases">
        <authorList>
            <person name="Varghese N."/>
            <person name="Submissions S."/>
        </authorList>
    </citation>
    <scope>NUCLEOTIDE SEQUENCE [LARGE SCALE GENOMIC DNA]</scope>
    <source>
        <strain evidence="3">DSM 15282</strain>
    </source>
</reference>
<accession>A0A1I5CXU5</accession>
<dbReference type="NCBIfam" id="TIGR04123">
    <property type="entry name" value="P_estr_lig_assc"/>
    <property type="match status" value="1"/>
</dbReference>
<sequence>MKIGEKDLRQVRLDHNGTTLFLMKEKVVYHQNTRTFFISDVHFGKAAHFRKSGIPIPEPIHKVDLETLSLLFDEFSPSSVYFLGDLFHSDWNGQWDILMGFLETFPAINFHLVQGNHDILPPSFYKNCPIAIHKQPVFLENLILSHEPLEDFSEGYLNLCGHIHPGIRLRGMGRQSLRLSCFYLENNQLILPAFGSFTGLALIKPGKEAKVYGITSEKVIPLLS</sequence>
<keyword evidence="3" id="KW-1185">Reference proteome</keyword>
<dbReference type="Pfam" id="PF00149">
    <property type="entry name" value="Metallophos"/>
    <property type="match status" value="1"/>
</dbReference>
<dbReference type="Proteomes" id="UP000199564">
    <property type="component" value="Unassembled WGS sequence"/>
</dbReference>
<evidence type="ECO:0000259" key="1">
    <source>
        <dbReference type="Pfam" id="PF00149"/>
    </source>
</evidence>
<feature type="domain" description="Calcineurin-like phosphoesterase" evidence="1">
    <location>
        <begin position="34"/>
        <end position="163"/>
    </location>
</feature>
<dbReference type="InterPro" id="IPR029052">
    <property type="entry name" value="Metallo-depent_PP-like"/>
</dbReference>
<dbReference type="PANTHER" id="PTHR39323:SF1">
    <property type="entry name" value="BLR1149 PROTEIN"/>
    <property type="match status" value="1"/>
</dbReference>